<dbReference type="PANTHER" id="PTHR43098:SF5">
    <property type="entry name" value="DUAL-FUNCTIONAL MONOOXYGENASE_METHYLTRANSFERASE PSOF"/>
    <property type="match status" value="1"/>
</dbReference>
<comment type="caution">
    <text evidence="7">The sequence shown here is derived from an EMBL/GenBank/DDBJ whole genome shotgun (WGS) entry which is preliminary data.</text>
</comment>
<dbReference type="EMBL" id="JAUTXT010000018">
    <property type="protein sequence ID" value="KAK3674733.1"/>
    <property type="molecule type" value="Genomic_DNA"/>
</dbReference>
<gene>
    <name evidence="7" type="ORF">LTR78_005455</name>
</gene>
<evidence type="ECO:0000313" key="7">
    <source>
        <dbReference type="EMBL" id="KAK3674733.1"/>
    </source>
</evidence>
<keyword evidence="8" id="KW-1185">Reference proteome</keyword>
<accession>A0AAE0WN82</accession>
<keyword evidence="3" id="KW-0521">NADP</keyword>
<organism evidence="7 8">
    <name type="scientific">Recurvomyces mirabilis</name>
    <dbReference type="NCBI Taxonomy" id="574656"/>
    <lineage>
        <taxon>Eukaryota</taxon>
        <taxon>Fungi</taxon>
        <taxon>Dikarya</taxon>
        <taxon>Ascomycota</taxon>
        <taxon>Pezizomycotina</taxon>
        <taxon>Dothideomycetes</taxon>
        <taxon>Dothideomycetidae</taxon>
        <taxon>Mycosphaerellales</taxon>
        <taxon>Teratosphaeriaceae</taxon>
        <taxon>Recurvomyces</taxon>
    </lineage>
</organism>
<evidence type="ECO:0000313" key="8">
    <source>
        <dbReference type="Proteomes" id="UP001274830"/>
    </source>
</evidence>
<sequence length="524" mass="57803">MFARLVTVAAGLATLAAAASVRRDGSRYVQITVNIASGLEEQIYTTVYANMWLTSLDDVSASGLKLNDWDEYNVNPYTVQCCAYKDTDGVEAASLPFIVGSPAALSKNLVTIGSVLCYVVEEGEVATTSCGLLSESIAGSEQISKDPNHDAVVVGAGFGGLAALYFLKEQGLNVKGIDSASDVGGTWYWNRYPGARSDVESFVYRLSIDKELLRDDPRKNNYLTQREQLSLYSIRTEVNNELTLRLSAELISYFQASARRNDLYPRIQFNAELKAASWDEKEGLWHLDSTTGEALTTRYLVTAIGILHRPSLPKLPGLNTLGGKVVRSAQWRDELNPYIKKRVAVIGAGASGVQLVGALSETAQHLTHSVRHAQYVLPAQMRPVGPEERSLINAKYDQTWTDVFTSAVAMGFIEPNRPALSVSPEDGERTFQNLWNQGSGFRFMFGGFSDIVSDEAANKEASAFIHQKTREIVKDEQKADVLTSTDWFARRPLTDDRYYQAFNQDDVTAIDLEKTPIEAIVPYS</sequence>
<dbReference type="InterPro" id="IPR050775">
    <property type="entry name" value="FAD-binding_Monooxygenases"/>
</dbReference>
<dbReference type="InterPro" id="IPR036188">
    <property type="entry name" value="FAD/NAD-bd_sf"/>
</dbReference>
<dbReference type="PANTHER" id="PTHR43098">
    <property type="entry name" value="L-ORNITHINE N(5)-MONOOXYGENASE-RELATED"/>
    <property type="match status" value="1"/>
</dbReference>
<reference evidence="7" key="1">
    <citation type="submission" date="2023-07" db="EMBL/GenBank/DDBJ databases">
        <title>Black Yeasts Isolated from many extreme environments.</title>
        <authorList>
            <person name="Coleine C."/>
            <person name="Stajich J.E."/>
            <person name="Selbmann L."/>
        </authorList>
    </citation>
    <scope>NUCLEOTIDE SEQUENCE</scope>
    <source>
        <strain evidence="7">CCFEE 5485</strain>
    </source>
</reference>
<keyword evidence="2" id="KW-0274">FAD</keyword>
<evidence type="ECO:0000259" key="6">
    <source>
        <dbReference type="Pfam" id="PF07992"/>
    </source>
</evidence>
<keyword evidence="5" id="KW-0732">Signal</keyword>
<feature type="signal peptide" evidence="5">
    <location>
        <begin position="1"/>
        <end position="18"/>
    </location>
</feature>
<name>A0AAE0WN82_9PEZI</name>
<feature type="domain" description="FAD/NAD(P)-binding" evidence="6">
    <location>
        <begin position="150"/>
        <end position="377"/>
    </location>
</feature>
<dbReference type="Pfam" id="PF07992">
    <property type="entry name" value="Pyr_redox_2"/>
    <property type="match status" value="1"/>
</dbReference>
<dbReference type="GO" id="GO:0016491">
    <property type="term" value="F:oxidoreductase activity"/>
    <property type="evidence" value="ECO:0007669"/>
    <property type="project" value="UniProtKB-KW"/>
</dbReference>
<keyword evidence="4" id="KW-0560">Oxidoreductase</keyword>
<evidence type="ECO:0000256" key="2">
    <source>
        <dbReference type="ARBA" id="ARBA00022827"/>
    </source>
</evidence>
<proteinExistence type="predicted"/>
<dbReference type="PRINTS" id="PR00411">
    <property type="entry name" value="PNDRDTASEI"/>
</dbReference>
<evidence type="ECO:0000256" key="1">
    <source>
        <dbReference type="ARBA" id="ARBA00022630"/>
    </source>
</evidence>
<evidence type="ECO:0000256" key="3">
    <source>
        <dbReference type="ARBA" id="ARBA00022857"/>
    </source>
</evidence>
<dbReference type="Proteomes" id="UP001274830">
    <property type="component" value="Unassembled WGS sequence"/>
</dbReference>
<feature type="chain" id="PRO_5041932876" description="FAD/NAD(P)-binding domain-containing protein" evidence="5">
    <location>
        <begin position="19"/>
        <end position="524"/>
    </location>
</feature>
<dbReference type="AlphaFoldDB" id="A0AAE0WN82"/>
<protein>
    <recommendedName>
        <fullName evidence="6">FAD/NAD(P)-binding domain-containing protein</fullName>
    </recommendedName>
</protein>
<dbReference type="SUPFAM" id="SSF51905">
    <property type="entry name" value="FAD/NAD(P)-binding domain"/>
    <property type="match status" value="1"/>
</dbReference>
<evidence type="ECO:0000256" key="5">
    <source>
        <dbReference type="SAM" id="SignalP"/>
    </source>
</evidence>
<dbReference type="InterPro" id="IPR023753">
    <property type="entry name" value="FAD/NAD-binding_dom"/>
</dbReference>
<keyword evidence="1" id="KW-0285">Flavoprotein</keyword>
<dbReference type="Gene3D" id="3.50.50.60">
    <property type="entry name" value="FAD/NAD(P)-binding domain"/>
    <property type="match status" value="1"/>
</dbReference>
<evidence type="ECO:0000256" key="4">
    <source>
        <dbReference type="ARBA" id="ARBA00023002"/>
    </source>
</evidence>